<keyword evidence="7" id="KW-1185">Reference proteome</keyword>
<feature type="region of interest" description="Disordered" evidence="4">
    <location>
        <begin position="65"/>
        <end position="104"/>
    </location>
</feature>
<dbReference type="EMBL" id="LR824545">
    <property type="protein sequence ID" value="CAH1636731.1"/>
    <property type="molecule type" value="Genomic_DNA"/>
</dbReference>
<dbReference type="SUPFAM" id="SSF57903">
    <property type="entry name" value="FYVE/PHD zinc finger"/>
    <property type="match status" value="1"/>
</dbReference>
<gene>
    <name evidence="6" type="ORF">SPLIT_LOCUS2093</name>
</gene>
<accession>A0A9P0MX88</accession>
<keyword evidence="3" id="KW-0862">Zinc</keyword>
<reference evidence="6" key="1">
    <citation type="submission" date="2022-02" db="EMBL/GenBank/DDBJ databases">
        <authorList>
            <person name="King R."/>
        </authorList>
    </citation>
    <scope>NUCLEOTIDE SEQUENCE</scope>
</reference>
<evidence type="ECO:0000256" key="4">
    <source>
        <dbReference type="SAM" id="MobiDB-lite"/>
    </source>
</evidence>
<dbReference type="Proteomes" id="UP001153321">
    <property type="component" value="Chromosome 14"/>
</dbReference>
<dbReference type="Pfam" id="PF00628">
    <property type="entry name" value="PHD"/>
    <property type="match status" value="1"/>
</dbReference>
<dbReference type="Gene3D" id="3.30.70.1820">
    <property type="entry name" value="L1 transposable element, RRM domain"/>
    <property type="match status" value="1"/>
</dbReference>
<feature type="compositionally biased region" description="Polar residues" evidence="4">
    <location>
        <begin position="65"/>
        <end position="92"/>
    </location>
</feature>
<evidence type="ECO:0000313" key="6">
    <source>
        <dbReference type="EMBL" id="CAH1636731.1"/>
    </source>
</evidence>
<protein>
    <recommendedName>
        <fullName evidence="5">PHD-type domain-containing protein</fullName>
    </recommendedName>
</protein>
<evidence type="ECO:0000256" key="1">
    <source>
        <dbReference type="ARBA" id="ARBA00022723"/>
    </source>
</evidence>
<dbReference type="InterPro" id="IPR019787">
    <property type="entry name" value="Znf_PHD-finger"/>
</dbReference>
<evidence type="ECO:0000259" key="5">
    <source>
        <dbReference type="Pfam" id="PF00628"/>
    </source>
</evidence>
<sequence>MSQAKLKFGCCERQTSSTGFLHCQSCKFRYHLNCVNIQRPLKDLTEDFKLKYICPGCHSKLPKVDNTNTPIRPSSQSATCYQLDEPSTNVNNRRGGHPLHQHEPSVTTEDIRLIIKEELESVFNNFKVSILKEVERKTQEVLDRFNQISDALKIFEQNQANLKDEVTLNSNRINTLEAENTSLRESVADLRSRLARSEQYSRATNLEIQNVPEFKTENLYSVVRQIAAVSGYKLEEIDIQQCTRIAKINNESRRPRSIIVKFNTQRIRDGFLAAALQFNKKNKNPTDKLNTSQLGIGGDKKPVFVVEHLAPAQKALHAAARAKAKELHYKFVWVRGVIETGDEPAACNGRRTLVLANHQSTADVPMLMAAWNPRPGILPNLMWIMDRVFKFTNFGIVSVLHEDFFIQALIRDHVPTIHKYPGLEVPCVPGTRFKASHVTPLDVDFKSHLSGMMRILPLSFWTK</sequence>
<dbReference type="Gene3D" id="3.30.40.10">
    <property type="entry name" value="Zinc/RING finger domain, C3HC4 (zinc finger)"/>
    <property type="match status" value="1"/>
</dbReference>
<evidence type="ECO:0000313" key="7">
    <source>
        <dbReference type="Proteomes" id="UP001153321"/>
    </source>
</evidence>
<evidence type="ECO:0000256" key="3">
    <source>
        <dbReference type="ARBA" id="ARBA00022833"/>
    </source>
</evidence>
<evidence type="ECO:0000256" key="2">
    <source>
        <dbReference type="ARBA" id="ARBA00022771"/>
    </source>
</evidence>
<keyword evidence="2" id="KW-0863">Zinc-finger</keyword>
<dbReference type="InterPro" id="IPR011011">
    <property type="entry name" value="Znf_FYVE_PHD"/>
</dbReference>
<dbReference type="GO" id="GO:0008270">
    <property type="term" value="F:zinc ion binding"/>
    <property type="evidence" value="ECO:0007669"/>
    <property type="project" value="UniProtKB-KW"/>
</dbReference>
<dbReference type="InterPro" id="IPR013083">
    <property type="entry name" value="Znf_RING/FYVE/PHD"/>
</dbReference>
<name>A0A9P0MX88_SPOLI</name>
<proteinExistence type="predicted"/>
<keyword evidence="1" id="KW-0479">Metal-binding</keyword>
<dbReference type="AlphaFoldDB" id="A0A9P0MX88"/>
<organism evidence="6 7">
    <name type="scientific">Spodoptera littoralis</name>
    <name type="common">Egyptian cotton leafworm</name>
    <dbReference type="NCBI Taxonomy" id="7109"/>
    <lineage>
        <taxon>Eukaryota</taxon>
        <taxon>Metazoa</taxon>
        <taxon>Ecdysozoa</taxon>
        <taxon>Arthropoda</taxon>
        <taxon>Hexapoda</taxon>
        <taxon>Insecta</taxon>
        <taxon>Pterygota</taxon>
        <taxon>Neoptera</taxon>
        <taxon>Endopterygota</taxon>
        <taxon>Lepidoptera</taxon>
        <taxon>Glossata</taxon>
        <taxon>Ditrysia</taxon>
        <taxon>Noctuoidea</taxon>
        <taxon>Noctuidae</taxon>
        <taxon>Amphipyrinae</taxon>
        <taxon>Spodoptera</taxon>
    </lineage>
</organism>
<feature type="domain" description="PHD-type" evidence="5">
    <location>
        <begin position="10"/>
        <end position="57"/>
    </location>
</feature>